<dbReference type="PANTHER" id="PTHR30457">
    <property type="entry name" value="5'-NUCLEOTIDASE SURE"/>
    <property type="match status" value="1"/>
</dbReference>
<dbReference type="InterPro" id="IPR036523">
    <property type="entry name" value="SurE-like_sf"/>
</dbReference>
<keyword evidence="10" id="KW-1185">Reference proteome</keyword>
<comment type="similarity">
    <text evidence="2 7">Belongs to the SurE nucleotidase family.</text>
</comment>
<dbReference type="SUPFAM" id="SSF64167">
    <property type="entry name" value="SurE-like"/>
    <property type="match status" value="1"/>
</dbReference>
<evidence type="ECO:0000256" key="1">
    <source>
        <dbReference type="ARBA" id="ARBA00000815"/>
    </source>
</evidence>
<dbReference type="GO" id="GO:0000166">
    <property type="term" value="F:nucleotide binding"/>
    <property type="evidence" value="ECO:0007669"/>
    <property type="project" value="UniProtKB-KW"/>
</dbReference>
<dbReference type="EMBL" id="JACRTK010000003">
    <property type="protein sequence ID" value="MBC8590903.1"/>
    <property type="molecule type" value="Genomic_DNA"/>
</dbReference>
<evidence type="ECO:0000313" key="10">
    <source>
        <dbReference type="Proteomes" id="UP000601522"/>
    </source>
</evidence>
<comment type="function">
    <text evidence="7">Nucleotidase that shows phosphatase activity on nucleoside 5'-monophosphates.</text>
</comment>
<dbReference type="HAMAP" id="MF_00060">
    <property type="entry name" value="SurE"/>
    <property type="match status" value="1"/>
</dbReference>
<evidence type="ECO:0000256" key="6">
    <source>
        <dbReference type="ARBA" id="ARBA00022801"/>
    </source>
</evidence>
<evidence type="ECO:0000256" key="4">
    <source>
        <dbReference type="ARBA" id="ARBA00022723"/>
    </source>
</evidence>
<feature type="binding site" evidence="7">
    <location>
        <position position="39"/>
    </location>
    <ligand>
        <name>a divalent metal cation</name>
        <dbReference type="ChEBI" id="CHEBI:60240"/>
    </ligand>
</feature>
<dbReference type="GO" id="GO:0046872">
    <property type="term" value="F:metal ion binding"/>
    <property type="evidence" value="ECO:0007669"/>
    <property type="project" value="UniProtKB-UniRule"/>
</dbReference>
<comment type="caution">
    <text evidence="9">The sequence shown here is derived from an EMBL/GenBank/DDBJ whole genome shotgun (WGS) entry which is preliminary data.</text>
</comment>
<evidence type="ECO:0000259" key="8">
    <source>
        <dbReference type="Pfam" id="PF01975"/>
    </source>
</evidence>
<dbReference type="InterPro" id="IPR002828">
    <property type="entry name" value="SurE-like_Pase/nucleotidase"/>
</dbReference>
<gene>
    <name evidence="7 9" type="primary">surE</name>
    <name evidence="9" type="ORF">H8689_07235</name>
</gene>
<evidence type="ECO:0000256" key="7">
    <source>
        <dbReference type="HAMAP-Rule" id="MF_00060"/>
    </source>
</evidence>
<comment type="subcellular location">
    <subcellularLocation>
        <location evidence="7">Cytoplasm</location>
    </subcellularLocation>
</comment>
<keyword evidence="4 7" id="KW-0479">Metal-binding</keyword>
<evidence type="ECO:0000256" key="2">
    <source>
        <dbReference type="ARBA" id="ARBA00011062"/>
    </source>
</evidence>
<dbReference type="Proteomes" id="UP000601522">
    <property type="component" value="Unassembled WGS sequence"/>
</dbReference>
<dbReference type="RefSeq" id="WP_249323744.1">
    <property type="nucleotide sequence ID" value="NZ_JACRTK010000003.1"/>
</dbReference>
<feature type="binding site" evidence="7">
    <location>
        <position position="9"/>
    </location>
    <ligand>
        <name>a divalent metal cation</name>
        <dbReference type="ChEBI" id="CHEBI:60240"/>
    </ligand>
</feature>
<evidence type="ECO:0000256" key="5">
    <source>
        <dbReference type="ARBA" id="ARBA00022741"/>
    </source>
</evidence>
<protein>
    <recommendedName>
        <fullName evidence="7">5'-nucleotidase SurE</fullName>
        <ecNumber evidence="7">3.1.3.5</ecNumber>
    </recommendedName>
    <alternativeName>
        <fullName evidence="7">Nucleoside 5'-monophosphate phosphohydrolase</fullName>
    </alternativeName>
</protein>
<dbReference type="NCBIfam" id="TIGR00087">
    <property type="entry name" value="surE"/>
    <property type="match status" value="1"/>
</dbReference>
<comment type="cofactor">
    <cofactor evidence="7">
        <name>a divalent metal cation</name>
        <dbReference type="ChEBI" id="CHEBI:60240"/>
    </cofactor>
    <text evidence="7">Binds 1 divalent metal cation per subunit.</text>
</comment>
<keyword evidence="6 7" id="KW-0378">Hydrolase</keyword>
<feature type="binding site" evidence="7">
    <location>
        <position position="96"/>
    </location>
    <ligand>
        <name>a divalent metal cation</name>
        <dbReference type="ChEBI" id="CHEBI:60240"/>
    </ligand>
</feature>
<name>A0A926EYW2_9FIRM</name>
<keyword evidence="5 7" id="KW-0547">Nucleotide-binding</keyword>
<accession>A0A926EYW2</accession>
<comment type="catalytic activity">
    <reaction evidence="1 7">
        <text>a ribonucleoside 5'-phosphate + H2O = a ribonucleoside + phosphate</text>
        <dbReference type="Rhea" id="RHEA:12484"/>
        <dbReference type="ChEBI" id="CHEBI:15377"/>
        <dbReference type="ChEBI" id="CHEBI:18254"/>
        <dbReference type="ChEBI" id="CHEBI:43474"/>
        <dbReference type="ChEBI" id="CHEBI:58043"/>
        <dbReference type="EC" id="3.1.3.5"/>
    </reaction>
</comment>
<proteinExistence type="inferred from homology"/>
<evidence type="ECO:0000313" key="9">
    <source>
        <dbReference type="EMBL" id="MBC8590903.1"/>
    </source>
</evidence>
<feature type="domain" description="Survival protein SurE-like phosphatase/nucleotidase" evidence="8">
    <location>
        <begin position="3"/>
        <end position="187"/>
    </location>
</feature>
<dbReference type="Gene3D" id="3.40.1210.10">
    <property type="entry name" value="Survival protein SurE-like phosphatase/nucleotidase"/>
    <property type="match status" value="1"/>
</dbReference>
<dbReference type="GO" id="GO:0008254">
    <property type="term" value="F:3'-nucleotidase activity"/>
    <property type="evidence" value="ECO:0007669"/>
    <property type="project" value="TreeGrafter"/>
</dbReference>
<dbReference type="NCBIfam" id="NF010543">
    <property type="entry name" value="PRK13933.1"/>
    <property type="match status" value="1"/>
</dbReference>
<dbReference type="GO" id="GO:0008253">
    <property type="term" value="F:5'-nucleotidase activity"/>
    <property type="evidence" value="ECO:0007669"/>
    <property type="project" value="UniProtKB-UniRule"/>
</dbReference>
<dbReference type="GO" id="GO:0004309">
    <property type="term" value="F:exopolyphosphatase activity"/>
    <property type="evidence" value="ECO:0007669"/>
    <property type="project" value="TreeGrafter"/>
</dbReference>
<dbReference type="PANTHER" id="PTHR30457:SF12">
    <property type="entry name" value="5'_3'-NUCLEOTIDASE SURE"/>
    <property type="match status" value="1"/>
</dbReference>
<dbReference type="GO" id="GO:0005737">
    <property type="term" value="C:cytoplasm"/>
    <property type="evidence" value="ECO:0007669"/>
    <property type="project" value="UniProtKB-SubCell"/>
</dbReference>
<dbReference type="AlphaFoldDB" id="A0A926EYW2"/>
<feature type="binding site" evidence="7">
    <location>
        <position position="8"/>
    </location>
    <ligand>
        <name>a divalent metal cation</name>
        <dbReference type="ChEBI" id="CHEBI:60240"/>
    </ligand>
</feature>
<dbReference type="InterPro" id="IPR030048">
    <property type="entry name" value="SurE"/>
</dbReference>
<dbReference type="EC" id="3.1.3.5" evidence="7"/>
<keyword evidence="3 7" id="KW-0963">Cytoplasm</keyword>
<organism evidence="9 10">
    <name type="scientific">Wansuia hejianensis</name>
    <dbReference type="NCBI Taxonomy" id="2763667"/>
    <lineage>
        <taxon>Bacteria</taxon>
        <taxon>Bacillati</taxon>
        <taxon>Bacillota</taxon>
        <taxon>Clostridia</taxon>
        <taxon>Lachnospirales</taxon>
        <taxon>Lachnospiraceae</taxon>
        <taxon>Wansuia</taxon>
    </lineage>
</organism>
<evidence type="ECO:0000256" key="3">
    <source>
        <dbReference type="ARBA" id="ARBA00022490"/>
    </source>
</evidence>
<sequence>MRILLTNDDGIMAEGIYTMAKELEKDHEVIIIAPETQKSAQSHAITINKALIVKEIKLDGLKSKAYSVSGTPADCVRAGLDQIVEGDIDIIISGINRGLNAGMDVLYSGTVSAAVEANIYNKPSIAVSAELIGENCDFKTAAEYALNILEKTKDNILSSNILLSINIPYLEDKEPKGIRICKIGDVVYDYYIMELDENNQRTLKIKGRQEVEFQENTDRYFLSKGYATLTPLNYDLTNYKLLEEVEDWMGQ</sequence>
<reference evidence="9 10" key="1">
    <citation type="submission" date="2020-08" db="EMBL/GenBank/DDBJ databases">
        <title>Genome public.</title>
        <authorList>
            <person name="Liu C."/>
            <person name="Sun Q."/>
        </authorList>
    </citation>
    <scope>NUCLEOTIDE SEQUENCE [LARGE SCALE GENOMIC DNA]</scope>
    <source>
        <strain evidence="9 10">NSJ-26</strain>
    </source>
</reference>
<dbReference type="Pfam" id="PF01975">
    <property type="entry name" value="SurE"/>
    <property type="match status" value="1"/>
</dbReference>